<dbReference type="SUPFAM" id="SSF53474">
    <property type="entry name" value="alpha/beta-Hydrolases"/>
    <property type="match status" value="1"/>
</dbReference>
<comment type="caution">
    <text evidence="3">The sequence shown here is derived from an EMBL/GenBank/DDBJ whole genome shotgun (WGS) entry which is preliminary data.</text>
</comment>
<keyword evidence="1" id="KW-0378">Hydrolase</keyword>
<feature type="domain" description="AB hydrolase-1" evidence="2">
    <location>
        <begin position="33"/>
        <end position="147"/>
    </location>
</feature>
<dbReference type="EMBL" id="JAUSVK010000001">
    <property type="protein sequence ID" value="MDQ0393608.1"/>
    <property type="molecule type" value="Genomic_DNA"/>
</dbReference>
<dbReference type="RefSeq" id="WP_307429172.1">
    <property type="nucleotide sequence ID" value="NZ_JAUSVK010000001.1"/>
</dbReference>
<dbReference type="InterPro" id="IPR050266">
    <property type="entry name" value="AB_hydrolase_sf"/>
</dbReference>
<sequence>MAKFAKVDCGYLYLTIDGVEYRVYLEQAGTGIPVLCQHTAGTDGRQFRHLLEDEELTKHFRFIAWDLPYHGKSLPPLTQRYWETGYKLHMDWFMRFVLDLAGALELDRPVFMGCSMGGLLATDLALYHPEKFRAAIAIEPLIKSPEPGTLTDWYWHPTVSNDSRAALQHTQCSPNSPEAHRRETIWMYSQGAPCVFPGDLHYYVEEHDLTHTAKDIDTSKIDLYLLNADYDWSATVEEGRELAAMIPGSKFVHMTDIGHFPMAENPARFREYLVPILEEIRAKAG</sequence>
<proteinExistence type="predicted"/>
<protein>
    <submittedName>
        <fullName evidence="3">Pimeloyl-ACP methyl ester carboxylesterase</fullName>
    </submittedName>
</protein>
<dbReference type="Gene3D" id="3.40.50.1820">
    <property type="entry name" value="alpha/beta hydrolase"/>
    <property type="match status" value="1"/>
</dbReference>
<accession>A0ABU0FG68</accession>
<reference evidence="3 4" key="1">
    <citation type="submission" date="2023-07" db="EMBL/GenBank/DDBJ databases">
        <title>Genomic Encyclopedia of Type Strains, Phase IV (KMG-IV): sequencing the most valuable type-strain genomes for metagenomic binning, comparative biology and taxonomic classification.</title>
        <authorList>
            <person name="Goeker M."/>
        </authorList>
    </citation>
    <scope>NUCLEOTIDE SEQUENCE [LARGE SCALE GENOMIC DNA]</scope>
    <source>
        <strain evidence="3 4">DSM 5896</strain>
    </source>
</reference>
<gene>
    <name evidence="3" type="ORF">J3R73_003400</name>
</gene>
<evidence type="ECO:0000256" key="1">
    <source>
        <dbReference type="ARBA" id="ARBA00022801"/>
    </source>
</evidence>
<dbReference type="PANTHER" id="PTHR43798:SF31">
    <property type="entry name" value="AB HYDROLASE SUPERFAMILY PROTEIN YCLE"/>
    <property type="match status" value="1"/>
</dbReference>
<evidence type="ECO:0000313" key="4">
    <source>
        <dbReference type="Proteomes" id="UP001237448"/>
    </source>
</evidence>
<name>A0ABU0FG68_9HYPH</name>
<dbReference type="InterPro" id="IPR029058">
    <property type="entry name" value="AB_hydrolase_fold"/>
</dbReference>
<evidence type="ECO:0000313" key="3">
    <source>
        <dbReference type="EMBL" id="MDQ0393608.1"/>
    </source>
</evidence>
<dbReference type="InterPro" id="IPR000073">
    <property type="entry name" value="AB_hydrolase_1"/>
</dbReference>
<dbReference type="PANTHER" id="PTHR43798">
    <property type="entry name" value="MONOACYLGLYCEROL LIPASE"/>
    <property type="match status" value="1"/>
</dbReference>
<dbReference type="Proteomes" id="UP001237448">
    <property type="component" value="Unassembled WGS sequence"/>
</dbReference>
<keyword evidence="4" id="KW-1185">Reference proteome</keyword>
<evidence type="ECO:0000259" key="2">
    <source>
        <dbReference type="Pfam" id="PF00561"/>
    </source>
</evidence>
<organism evidence="3 4">
    <name type="scientific">Labrys monachus</name>
    <dbReference type="NCBI Taxonomy" id="217067"/>
    <lineage>
        <taxon>Bacteria</taxon>
        <taxon>Pseudomonadati</taxon>
        <taxon>Pseudomonadota</taxon>
        <taxon>Alphaproteobacteria</taxon>
        <taxon>Hyphomicrobiales</taxon>
        <taxon>Xanthobacteraceae</taxon>
        <taxon>Labrys</taxon>
    </lineage>
</organism>
<dbReference type="Pfam" id="PF00561">
    <property type="entry name" value="Abhydrolase_1"/>
    <property type="match status" value="1"/>
</dbReference>